<dbReference type="AlphaFoldDB" id="G5QHQ4"/>
<comment type="caution">
    <text evidence="1">The sequence shown here is derived from an EMBL/GenBank/DDBJ whole genome shotgun (WGS) entry which is preliminary data.</text>
</comment>
<feature type="non-terminal residue" evidence="1">
    <location>
        <position position="51"/>
    </location>
</feature>
<name>G5QHQ4_SALRU</name>
<evidence type="ECO:0000313" key="2">
    <source>
        <dbReference type="Proteomes" id="UP000004903"/>
    </source>
</evidence>
<dbReference type="Proteomes" id="UP000004903">
    <property type="component" value="Unassembled WGS sequence"/>
</dbReference>
<proteinExistence type="predicted"/>
<dbReference type="EMBL" id="AFCT01000752">
    <property type="protein sequence ID" value="EHC90535.1"/>
    <property type="molecule type" value="Genomic_DNA"/>
</dbReference>
<sequence length="51" mass="6119">MNRRLFYFRWINVHNKKNTPQRYRRLNATTSLNALPSPGAYRGGNKLRKLE</sequence>
<gene>
    <name evidence="1" type="ORF">LTSERUB_2012</name>
</gene>
<accession>G5QHQ4</accession>
<protein>
    <submittedName>
        <fullName evidence="1">Uncharacterized protein</fullName>
    </submittedName>
</protein>
<organism evidence="1 2">
    <name type="scientific">Salmonella enterica subsp. enterica serovar Rubislaw str. A4-653</name>
    <dbReference type="NCBI Taxonomy" id="913081"/>
    <lineage>
        <taxon>Bacteria</taxon>
        <taxon>Pseudomonadati</taxon>
        <taxon>Pseudomonadota</taxon>
        <taxon>Gammaproteobacteria</taxon>
        <taxon>Enterobacterales</taxon>
        <taxon>Enterobacteriaceae</taxon>
        <taxon>Salmonella</taxon>
    </lineage>
</organism>
<evidence type="ECO:0000313" key="1">
    <source>
        <dbReference type="EMBL" id="EHC90535.1"/>
    </source>
</evidence>
<reference evidence="1 2" key="1">
    <citation type="journal article" date="2011" name="BMC Genomics">
        <title>Genome sequencing reveals diversification of virulence factor content and possible host adaptation in distinct subpopulations of Salmonella enterica.</title>
        <authorList>
            <person name="den Bakker H.C."/>
            <person name="Moreno Switt A.I."/>
            <person name="Govoni G."/>
            <person name="Cummings C.A."/>
            <person name="Ranieri M.L."/>
            <person name="Degoricija L."/>
            <person name="Hoelzer K."/>
            <person name="Rodriguez-Rivera L.D."/>
            <person name="Brown S."/>
            <person name="Bolchacova E."/>
            <person name="Furtado M.R."/>
            <person name="Wiedmann M."/>
        </authorList>
    </citation>
    <scope>NUCLEOTIDE SEQUENCE [LARGE SCALE GENOMIC DNA]</scope>
    <source>
        <strain evidence="1 2">A4-653</strain>
    </source>
</reference>